<protein>
    <recommendedName>
        <fullName evidence="4">DNA-binding protein</fullName>
    </recommendedName>
</protein>
<feature type="compositionally biased region" description="Low complexity" evidence="1">
    <location>
        <begin position="198"/>
        <end position="217"/>
    </location>
</feature>
<dbReference type="GO" id="GO:0003677">
    <property type="term" value="F:DNA binding"/>
    <property type="evidence" value="ECO:0007669"/>
    <property type="project" value="InterPro"/>
</dbReference>
<dbReference type="Pfam" id="PF13560">
    <property type="entry name" value="HTH_31"/>
    <property type="match status" value="1"/>
</dbReference>
<organism evidence="2 3">
    <name type="scientific">Streptomyces bottropensis ATCC 25435</name>
    <dbReference type="NCBI Taxonomy" id="1054862"/>
    <lineage>
        <taxon>Bacteria</taxon>
        <taxon>Bacillati</taxon>
        <taxon>Actinomycetota</taxon>
        <taxon>Actinomycetes</taxon>
        <taxon>Kitasatosporales</taxon>
        <taxon>Streptomycetaceae</taxon>
        <taxon>Streptomyces</taxon>
    </lineage>
</organism>
<dbReference type="RefSeq" id="WP_005486365.1">
    <property type="nucleotide sequence ID" value="NZ_KB405097.1"/>
</dbReference>
<feature type="region of interest" description="Disordered" evidence="1">
    <location>
        <begin position="132"/>
        <end position="160"/>
    </location>
</feature>
<feature type="compositionally biased region" description="Low complexity" evidence="1">
    <location>
        <begin position="88"/>
        <end position="107"/>
    </location>
</feature>
<feature type="compositionally biased region" description="Low complexity" evidence="1">
    <location>
        <begin position="229"/>
        <end position="239"/>
    </location>
</feature>
<sequence length="462" mass="48168">MSSQDEVEEFAALLRRLKARTDRSYAALARHLNMNASTLHRYCSGEAVPHGFATVERIAALCEATRAERVELHRRWVLAVAARQRSRTTPAPAAPAAAEPAAAPAEAGARAEVEAEAEAEAEVEVEVVEIVSGGGGGAPPAPVSTTTAGTPPVAATASGRVPRQPWYRHRIALAAAVVAALTAALAGLSALTSATTTAKTAGTRHGSPTPSAPASPARGLPSHTPAPKASTAADRSPTPSTSPPVSPSADSPAKKAVSAAPPLTWTVNSQLWATGCDHDYVIDKAPRQVPPPPLPQDAAPWARSQGAVHGGQTLVDIAVQGRTDTAVVLEALRVRVVGRAAPMKGTVYFTGQGCGGDLDPRSFAVDLDMDRPVARPAQGPEGGAGTPATRMPYQVSAKAPEVLMIDARTVDCDCRWYLELDWSSEGRTGTARIDDHGTPFRTTGIEGLPQYWYANNGWTPTT</sequence>
<accession>M3EQA7</accession>
<feature type="region of interest" description="Disordered" evidence="1">
    <location>
        <begin position="198"/>
        <end position="257"/>
    </location>
</feature>
<dbReference type="SUPFAM" id="SSF47413">
    <property type="entry name" value="lambda repressor-like DNA-binding domains"/>
    <property type="match status" value="1"/>
</dbReference>
<dbReference type="Proteomes" id="UP000030760">
    <property type="component" value="Unassembled WGS sequence"/>
</dbReference>
<feature type="compositionally biased region" description="Low complexity" evidence="1">
    <location>
        <begin position="143"/>
        <end position="159"/>
    </location>
</feature>
<evidence type="ECO:0000313" key="3">
    <source>
        <dbReference type="Proteomes" id="UP000030760"/>
    </source>
</evidence>
<reference evidence="3" key="1">
    <citation type="journal article" date="2013" name="Genome Announc.">
        <title>Draft Genome Sequence of Streptomyces bottropensis ATCC 25435, a Bottromycin-Producing Actinomycete.</title>
        <authorList>
            <person name="Zhang H."/>
            <person name="Zhou W."/>
            <person name="Zhuang Y."/>
            <person name="Liang X."/>
            <person name="Liu T."/>
        </authorList>
    </citation>
    <scope>NUCLEOTIDE SEQUENCE [LARGE SCALE GENOMIC DNA]</scope>
    <source>
        <strain evidence="3">ATCC 25435</strain>
    </source>
</reference>
<proteinExistence type="predicted"/>
<dbReference type="GeneID" id="96271060"/>
<dbReference type="InterPro" id="IPR001387">
    <property type="entry name" value="Cro/C1-type_HTH"/>
</dbReference>
<dbReference type="InterPro" id="IPR010982">
    <property type="entry name" value="Lambda_DNA-bd_dom_sf"/>
</dbReference>
<feature type="region of interest" description="Disordered" evidence="1">
    <location>
        <begin position="87"/>
        <end position="107"/>
    </location>
</feature>
<dbReference type="CDD" id="cd00093">
    <property type="entry name" value="HTH_XRE"/>
    <property type="match status" value="1"/>
</dbReference>
<evidence type="ECO:0000313" key="2">
    <source>
        <dbReference type="EMBL" id="EMF51198.1"/>
    </source>
</evidence>
<feature type="compositionally biased region" description="Low complexity" evidence="1">
    <location>
        <begin position="247"/>
        <end position="257"/>
    </location>
</feature>
<name>M3EQA7_9ACTN</name>
<dbReference type="AlphaFoldDB" id="M3EQA7"/>
<dbReference type="EMBL" id="KB405097">
    <property type="protein sequence ID" value="EMF51198.1"/>
    <property type="molecule type" value="Genomic_DNA"/>
</dbReference>
<gene>
    <name evidence="2" type="ORF">SBD_7915</name>
</gene>
<evidence type="ECO:0008006" key="4">
    <source>
        <dbReference type="Google" id="ProtNLM"/>
    </source>
</evidence>
<evidence type="ECO:0000256" key="1">
    <source>
        <dbReference type="SAM" id="MobiDB-lite"/>
    </source>
</evidence>